<dbReference type="OrthoDB" id="9815002at2"/>
<feature type="domain" description="Transglycosylase SLT" evidence="3">
    <location>
        <begin position="66"/>
        <end position="165"/>
    </location>
</feature>
<comment type="similarity">
    <text evidence="1">Belongs to the transglycosylase Slt family.</text>
</comment>
<dbReference type="PANTHER" id="PTHR37423">
    <property type="entry name" value="SOLUBLE LYTIC MUREIN TRANSGLYCOSYLASE-RELATED"/>
    <property type="match status" value="1"/>
</dbReference>
<keyword evidence="5" id="KW-1185">Reference proteome</keyword>
<proteinExistence type="inferred from homology"/>
<dbReference type="Proteomes" id="UP000239709">
    <property type="component" value="Chromosome"/>
</dbReference>
<dbReference type="InterPro" id="IPR008258">
    <property type="entry name" value="Transglycosylase_SLT_dom_1"/>
</dbReference>
<evidence type="ECO:0000259" key="3">
    <source>
        <dbReference type="Pfam" id="PF01464"/>
    </source>
</evidence>
<evidence type="ECO:0000256" key="1">
    <source>
        <dbReference type="ARBA" id="ARBA00007734"/>
    </source>
</evidence>
<name>A0A2S0MJ43_9BURK</name>
<evidence type="ECO:0000313" key="4">
    <source>
        <dbReference type="EMBL" id="AVO35905.1"/>
    </source>
</evidence>
<organism evidence="4 5">
    <name type="scientific">Ottowia oryzae</name>
    <dbReference type="NCBI Taxonomy" id="2109914"/>
    <lineage>
        <taxon>Bacteria</taxon>
        <taxon>Pseudomonadati</taxon>
        <taxon>Pseudomonadota</taxon>
        <taxon>Betaproteobacteria</taxon>
        <taxon>Burkholderiales</taxon>
        <taxon>Comamonadaceae</taxon>
        <taxon>Ottowia</taxon>
    </lineage>
</organism>
<dbReference type="KEGG" id="otk:C6570_01175"/>
<feature type="signal peptide" evidence="2">
    <location>
        <begin position="1"/>
        <end position="37"/>
    </location>
</feature>
<keyword evidence="2" id="KW-0732">Signal</keyword>
<sequence>MRHSWLRDAALAMLATIVAIALGTAAALVMVASQAHAQVPPASARYKLTLLREAHSQWGLDAPVPAFAAQVHQESGWRPEAISYVGARGLAQFMPATATWWCAREGTAAADCLPHNPSWALRAMVGYDKHLYDRTPARMSRYDRLWLALRGYNGGEGHWQAEGRTTGLAAPTRQQIDAACGRARRATVHCKENLGYPRRILIDLQPRYATWGAAWQP</sequence>
<gene>
    <name evidence="4" type="ORF">C6570_01175</name>
</gene>
<protein>
    <submittedName>
        <fullName evidence="4">Lytic transglycosylase</fullName>
    </submittedName>
</protein>
<dbReference type="AlphaFoldDB" id="A0A2S0MJ43"/>
<dbReference type="PANTHER" id="PTHR37423:SF2">
    <property type="entry name" value="MEMBRANE-BOUND LYTIC MUREIN TRANSGLYCOSYLASE C"/>
    <property type="match status" value="1"/>
</dbReference>
<feature type="chain" id="PRO_5015502671" evidence="2">
    <location>
        <begin position="38"/>
        <end position="217"/>
    </location>
</feature>
<dbReference type="EMBL" id="CP027666">
    <property type="protein sequence ID" value="AVO35905.1"/>
    <property type="molecule type" value="Genomic_DNA"/>
</dbReference>
<evidence type="ECO:0000256" key="2">
    <source>
        <dbReference type="SAM" id="SignalP"/>
    </source>
</evidence>
<dbReference type="Gene3D" id="1.10.530.10">
    <property type="match status" value="1"/>
</dbReference>
<dbReference type="SUPFAM" id="SSF53955">
    <property type="entry name" value="Lysozyme-like"/>
    <property type="match status" value="1"/>
</dbReference>
<accession>A0A2S0MJ43</accession>
<dbReference type="Pfam" id="PF01464">
    <property type="entry name" value="SLT"/>
    <property type="match status" value="1"/>
</dbReference>
<evidence type="ECO:0000313" key="5">
    <source>
        <dbReference type="Proteomes" id="UP000239709"/>
    </source>
</evidence>
<reference evidence="4 5" key="1">
    <citation type="submission" date="2018-03" db="EMBL/GenBank/DDBJ databases">
        <title>Genome sequencing of Ottowia sp.</title>
        <authorList>
            <person name="Kim S.-J."/>
            <person name="Heo J."/>
            <person name="Kwon S.-W."/>
        </authorList>
    </citation>
    <scope>NUCLEOTIDE SEQUENCE [LARGE SCALE GENOMIC DNA]</scope>
    <source>
        <strain evidence="4 5">KADR8-3</strain>
    </source>
</reference>
<dbReference type="InterPro" id="IPR023346">
    <property type="entry name" value="Lysozyme-like_dom_sf"/>
</dbReference>